<dbReference type="SUPFAM" id="SSF88723">
    <property type="entry name" value="PIN domain-like"/>
    <property type="match status" value="1"/>
</dbReference>
<evidence type="ECO:0000256" key="1">
    <source>
        <dbReference type="ARBA" id="ARBA00022723"/>
    </source>
</evidence>
<keyword evidence="2" id="KW-0255">Endonuclease</keyword>
<protein>
    <recommendedName>
        <fullName evidence="4">XPG-I domain-containing protein</fullName>
    </recommendedName>
</protein>
<sequence>MKKTTKNKRDHTRNKSKAAFARLLKKAQDGNDITENDLKDSEKARKGLVGPDELVYGDVLSMFKDEKIHHFSVPFEAEWQLVFFEQECWIDYIISEDSDLVALGAEIVLVDVKFGKDDKTKPSFKLFSRQELLASASSGSVPLSNYESQVPELAAFLGCDYIGRLSGYGPANVVGSKTVPCPIMVRYNAAPDKREFLENKVERNAKTKSPDKANEIDGWADLFPKVVNLFHYCPVFKLTGDKISLLDSNSYTVSLEPLKPLTESSDTWGPRIGFDSQPDEKIGIPITEYKDAFNCQKMLRFDGNPPTPCLAPCYKKNENPKVSTGTPLPHFARLDFQAWRPVSLQPTEVK</sequence>
<evidence type="ECO:0000259" key="4">
    <source>
        <dbReference type="Pfam" id="PF00867"/>
    </source>
</evidence>
<keyword evidence="1" id="KW-0479">Metal-binding</keyword>
<evidence type="ECO:0000256" key="3">
    <source>
        <dbReference type="ARBA" id="ARBA00022842"/>
    </source>
</evidence>
<dbReference type="PANTHER" id="PTHR11081">
    <property type="entry name" value="FLAP ENDONUCLEASE FAMILY MEMBER"/>
    <property type="match status" value="1"/>
</dbReference>
<reference evidence="5" key="1">
    <citation type="submission" date="2021-01" db="EMBL/GenBank/DDBJ databases">
        <authorList>
            <person name="Corre E."/>
            <person name="Pelletier E."/>
            <person name="Niang G."/>
            <person name="Scheremetjew M."/>
            <person name="Finn R."/>
            <person name="Kale V."/>
            <person name="Holt S."/>
            <person name="Cochrane G."/>
            <person name="Meng A."/>
            <person name="Brown T."/>
            <person name="Cohen L."/>
        </authorList>
    </citation>
    <scope>NUCLEOTIDE SEQUENCE</scope>
    <source>
        <strain evidence="5">CCMP 410</strain>
    </source>
</reference>
<dbReference type="InterPro" id="IPR006084">
    <property type="entry name" value="XPG/Rad2"/>
</dbReference>
<feature type="domain" description="XPG-I" evidence="4">
    <location>
        <begin position="69"/>
        <end position="160"/>
    </location>
</feature>
<evidence type="ECO:0000313" key="5">
    <source>
        <dbReference type="EMBL" id="CAD9291253.1"/>
    </source>
</evidence>
<organism evidence="5">
    <name type="scientific">Grammatophora oceanica</name>
    <dbReference type="NCBI Taxonomy" id="210454"/>
    <lineage>
        <taxon>Eukaryota</taxon>
        <taxon>Sar</taxon>
        <taxon>Stramenopiles</taxon>
        <taxon>Ochrophyta</taxon>
        <taxon>Bacillariophyta</taxon>
        <taxon>Fragilariophyceae</taxon>
        <taxon>Fragilariophycidae</taxon>
        <taxon>Rhabdonematales</taxon>
        <taxon>Grammatophoraceae</taxon>
        <taxon>Grammatophora</taxon>
    </lineage>
</organism>
<dbReference type="EMBL" id="HBGK01032610">
    <property type="protein sequence ID" value="CAD9291253.1"/>
    <property type="molecule type" value="Transcribed_RNA"/>
</dbReference>
<dbReference type="InterPro" id="IPR006086">
    <property type="entry name" value="XPG-I_dom"/>
</dbReference>
<dbReference type="PANTHER" id="PTHR11081:SF9">
    <property type="entry name" value="FLAP ENDONUCLEASE 1"/>
    <property type="match status" value="1"/>
</dbReference>
<keyword evidence="2" id="KW-0378">Hydrolase</keyword>
<dbReference type="Pfam" id="PF00867">
    <property type="entry name" value="XPG_I"/>
    <property type="match status" value="1"/>
</dbReference>
<dbReference type="GO" id="GO:0046872">
    <property type="term" value="F:metal ion binding"/>
    <property type="evidence" value="ECO:0007669"/>
    <property type="project" value="UniProtKB-KW"/>
</dbReference>
<keyword evidence="3" id="KW-0460">Magnesium</keyword>
<dbReference type="Gene3D" id="3.40.50.1010">
    <property type="entry name" value="5'-nuclease"/>
    <property type="match status" value="1"/>
</dbReference>
<dbReference type="GO" id="GO:0017108">
    <property type="term" value="F:5'-flap endonuclease activity"/>
    <property type="evidence" value="ECO:0007669"/>
    <property type="project" value="TreeGrafter"/>
</dbReference>
<dbReference type="InterPro" id="IPR029060">
    <property type="entry name" value="PIN-like_dom_sf"/>
</dbReference>
<keyword evidence="2" id="KW-0540">Nuclease</keyword>
<evidence type="ECO:0000256" key="2">
    <source>
        <dbReference type="ARBA" id="ARBA00022759"/>
    </source>
</evidence>
<gene>
    <name evidence="5" type="ORF">GOCE00092_LOCUS17020</name>
</gene>
<name>A0A7S1VA13_9STRA</name>
<proteinExistence type="predicted"/>
<accession>A0A7S1VA13</accession>
<dbReference type="AlphaFoldDB" id="A0A7S1VA13"/>